<dbReference type="KEGG" id="gai:IMCC3135_24595"/>
<evidence type="ECO:0000313" key="5">
    <source>
        <dbReference type="EMBL" id="ASJ74986.1"/>
    </source>
</evidence>
<dbReference type="SUPFAM" id="SSF101322">
    <property type="entry name" value="YcfC-like"/>
    <property type="match status" value="1"/>
</dbReference>
<name>A0A2Z2NU24_9GAMM</name>
<protein>
    <recommendedName>
        <fullName evidence="4">High frequency lysogenization protein HflD homolog</fullName>
    </recommendedName>
</protein>
<dbReference type="InterPro" id="IPR035932">
    <property type="entry name" value="HflD-like_sf"/>
</dbReference>
<dbReference type="InterPro" id="IPR007451">
    <property type="entry name" value="HflD"/>
</dbReference>
<proteinExistence type="inferred from homology"/>
<dbReference type="PANTHER" id="PTHR38100:SF1">
    <property type="entry name" value="HIGH FREQUENCY LYSOGENIZATION PROTEIN HFLD"/>
    <property type="match status" value="1"/>
</dbReference>
<dbReference type="GO" id="GO:0005886">
    <property type="term" value="C:plasma membrane"/>
    <property type="evidence" value="ECO:0007669"/>
    <property type="project" value="UniProtKB-SubCell"/>
</dbReference>
<evidence type="ECO:0000313" key="6">
    <source>
        <dbReference type="Proteomes" id="UP000250079"/>
    </source>
</evidence>
<dbReference type="OrthoDB" id="9788031at2"/>
<dbReference type="Gene3D" id="1.10.3890.10">
    <property type="entry name" value="HflD-like"/>
    <property type="match status" value="1"/>
</dbReference>
<evidence type="ECO:0000256" key="1">
    <source>
        <dbReference type="ARBA" id="ARBA00022475"/>
    </source>
</evidence>
<dbReference type="AlphaFoldDB" id="A0A2Z2NU24"/>
<keyword evidence="6" id="KW-1185">Reference proteome</keyword>
<dbReference type="PANTHER" id="PTHR38100">
    <property type="entry name" value="HIGH FREQUENCY LYSOGENIZATION PROTEIN HFLD"/>
    <property type="match status" value="1"/>
</dbReference>
<gene>
    <name evidence="4 5" type="primary">hflD</name>
    <name evidence="5" type="ORF">IMCC3135_24595</name>
</gene>
<evidence type="ECO:0000256" key="2">
    <source>
        <dbReference type="ARBA" id="ARBA00022490"/>
    </source>
</evidence>
<comment type="subcellular location">
    <subcellularLocation>
        <location evidence="4">Cytoplasm</location>
    </subcellularLocation>
    <subcellularLocation>
        <location evidence="4">Cell membrane</location>
        <topology evidence="4">Peripheral membrane protein</topology>
        <orientation evidence="4">Cytoplasmic side</orientation>
    </subcellularLocation>
</comment>
<dbReference type="GO" id="GO:0005737">
    <property type="term" value="C:cytoplasm"/>
    <property type="evidence" value="ECO:0007669"/>
    <property type="project" value="UniProtKB-SubCell"/>
</dbReference>
<sequence>MTSLATTENQTLALAGIFQSVHLCKTLATTGTADKDELAGTLRSILTLSSDRVIDAYGGSAQNIATGLRILKSQLGGNNESRDLDIARYALALIQLGTNILHDEDTVEQLRIGISRTQSMDMEIDDSAMISNLANLYRSSISHLSPRIMVSGDPDFLNDNEVASTIRAALLGGIRSVVLWRQCGGSRPKLLFSRTQYLKEADLRLQRL</sequence>
<accession>A0A2Z2NU24</accession>
<dbReference type="HAMAP" id="MF_00695">
    <property type="entry name" value="HflD_protein"/>
    <property type="match status" value="1"/>
</dbReference>
<organism evidence="5 6">
    <name type="scientific">Granulosicoccus antarcticus IMCC3135</name>
    <dbReference type="NCBI Taxonomy" id="1192854"/>
    <lineage>
        <taxon>Bacteria</taxon>
        <taxon>Pseudomonadati</taxon>
        <taxon>Pseudomonadota</taxon>
        <taxon>Gammaproteobacteria</taxon>
        <taxon>Chromatiales</taxon>
        <taxon>Granulosicoccaceae</taxon>
        <taxon>Granulosicoccus</taxon>
    </lineage>
</organism>
<evidence type="ECO:0000256" key="3">
    <source>
        <dbReference type="ARBA" id="ARBA00023136"/>
    </source>
</evidence>
<dbReference type="NCBIfam" id="NF001246">
    <property type="entry name" value="PRK00218.1-2"/>
    <property type="match status" value="1"/>
</dbReference>
<reference evidence="5 6" key="1">
    <citation type="submission" date="2016-12" db="EMBL/GenBank/DDBJ databases">
        <authorList>
            <person name="Song W.-J."/>
            <person name="Kurnit D.M."/>
        </authorList>
    </citation>
    <scope>NUCLEOTIDE SEQUENCE [LARGE SCALE GENOMIC DNA]</scope>
    <source>
        <strain evidence="5 6">IMCC3135</strain>
    </source>
</reference>
<dbReference type="RefSeq" id="WP_088919951.1">
    <property type="nucleotide sequence ID" value="NZ_CP018632.1"/>
</dbReference>
<evidence type="ECO:0000256" key="4">
    <source>
        <dbReference type="HAMAP-Rule" id="MF_00695"/>
    </source>
</evidence>
<dbReference type="EMBL" id="CP018632">
    <property type="protein sequence ID" value="ASJ74986.1"/>
    <property type="molecule type" value="Genomic_DNA"/>
</dbReference>
<keyword evidence="3 4" id="KW-0472">Membrane</keyword>
<dbReference type="Proteomes" id="UP000250079">
    <property type="component" value="Chromosome"/>
</dbReference>
<comment type="similarity">
    <text evidence="4">Belongs to the HflD family.</text>
</comment>
<keyword evidence="1 4" id="KW-1003">Cell membrane</keyword>
<dbReference type="Pfam" id="PF04356">
    <property type="entry name" value="DUF489"/>
    <property type="match status" value="1"/>
</dbReference>
<keyword evidence="2 4" id="KW-0963">Cytoplasm</keyword>